<comment type="similarity">
    <text evidence="1">Belongs to the BCP1 family.</text>
</comment>
<evidence type="ECO:0000313" key="2">
    <source>
        <dbReference type="Proteomes" id="UP000046392"/>
    </source>
</evidence>
<evidence type="ECO:0000313" key="3">
    <source>
        <dbReference type="WBParaSite" id="SPAL_0001578400.1"/>
    </source>
</evidence>
<name>A0A0N5CD38_STREA</name>
<protein>
    <submittedName>
        <fullName evidence="3">Protein BCP1</fullName>
    </submittedName>
</protein>
<reference evidence="3" key="1">
    <citation type="submission" date="2017-02" db="UniProtKB">
        <authorList>
            <consortium name="WormBaseParasite"/>
        </authorList>
    </citation>
    <scope>IDENTIFICATION</scope>
</reference>
<dbReference type="InterPro" id="IPR025602">
    <property type="entry name" value="BCP1_family"/>
</dbReference>
<evidence type="ECO:0000256" key="1">
    <source>
        <dbReference type="ARBA" id="ARBA00006781"/>
    </source>
</evidence>
<accession>A0A0N5CD38</accession>
<dbReference type="Pfam" id="PF13862">
    <property type="entry name" value="BCCIP"/>
    <property type="match status" value="1"/>
</dbReference>
<dbReference type="PANTHER" id="PTHR13261">
    <property type="entry name" value="BRCA2 AND CDKN1A INTERACTING PROTEIN"/>
    <property type="match status" value="1"/>
</dbReference>
<keyword evidence="2" id="KW-1185">Reference proteome</keyword>
<dbReference type="GO" id="GO:0005634">
    <property type="term" value="C:nucleus"/>
    <property type="evidence" value="ECO:0007669"/>
    <property type="project" value="TreeGrafter"/>
</dbReference>
<organism evidence="2 3">
    <name type="scientific">Strongyloides papillosus</name>
    <name type="common">Intestinal threadworm</name>
    <dbReference type="NCBI Taxonomy" id="174720"/>
    <lineage>
        <taxon>Eukaryota</taxon>
        <taxon>Metazoa</taxon>
        <taxon>Ecdysozoa</taxon>
        <taxon>Nematoda</taxon>
        <taxon>Chromadorea</taxon>
        <taxon>Rhabditida</taxon>
        <taxon>Tylenchina</taxon>
        <taxon>Panagrolaimomorpha</taxon>
        <taxon>Strongyloidoidea</taxon>
        <taxon>Strongyloididae</taxon>
        <taxon>Strongyloides</taxon>
    </lineage>
</organism>
<sequence>MGKKRSDSESSDDDVLVNDNTGETLNFEFEAYPIGEESVVGINNLLTQIFINNNFINIEELAVHISKSCQDYGHVVQLAEEAVTDEDDGEMVFAFSTILNISKEEDINKKLKDFIRSKLTSKGCLVQQGMKEKFLNLLKNKGNNLALYFNERWLNMPQQLAVSSLQNLIAETDKIRTFKDIFLISFLKIYINENDGGKKGDLNVIYANTEERYIFDVVKEYPYFDYPVYSEIESDSKFASKVVDGKLYKPYRRVISFPYNVIHDLVPVIQIQEF</sequence>
<dbReference type="AlphaFoldDB" id="A0A0N5CD38"/>
<dbReference type="STRING" id="174720.A0A0N5CD38"/>
<dbReference type="Proteomes" id="UP000046392">
    <property type="component" value="Unplaced"/>
</dbReference>
<dbReference type="PANTHER" id="PTHR13261:SF0">
    <property type="entry name" value="BRCA2 AND CDKN1A-INTERACTING PROTEIN"/>
    <property type="match status" value="1"/>
</dbReference>
<proteinExistence type="inferred from homology"/>
<dbReference type="WBParaSite" id="SPAL_0001578400.1">
    <property type="protein sequence ID" value="SPAL_0001578400.1"/>
    <property type="gene ID" value="SPAL_0001578400"/>
</dbReference>